<dbReference type="InterPro" id="IPR013099">
    <property type="entry name" value="K_chnl_dom"/>
</dbReference>
<keyword evidence="1" id="KW-1133">Transmembrane helix</keyword>
<organism evidence="3 4">
    <name type="scientific">Aliterella atlantica CENA595</name>
    <dbReference type="NCBI Taxonomy" id="1618023"/>
    <lineage>
        <taxon>Bacteria</taxon>
        <taxon>Bacillati</taxon>
        <taxon>Cyanobacteriota</taxon>
        <taxon>Cyanophyceae</taxon>
        <taxon>Chroococcidiopsidales</taxon>
        <taxon>Aliterellaceae</taxon>
        <taxon>Aliterella</taxon>
    </lineage>
</organism>
<feature type="transmembrane region" description="Helical" evidence="1">
    <location>
        <begin position="105"/>
        <end position="122"/>
    </location>
</feature>
<sequence>MQIFLVILGLALLSFTLIDLLLTTLTLDGGGPLVNKVSSWIWRTMLRHYRCASSHQLISLTGLGILLSTTVLWIGLVWVGWTLIFSANEQAVVDANSGKPADMLARIYFTGYTLFTLGLGDYKPQGAVWQAATAIAAGSGFFLVSLIITYLVPVISAATQKRQLAGYISSLGKTPTDIILTAWNGKNFGLLEQHLLSLTPMILLNGQRHLTYPVLHYFHSASRYTAATLSIAVLDETLTLLKYGVKPTNQIDAVTLYAVRQAMLVFLDTLISDFIEPDTFAPPMPTLDRLRASGVPTVSDEEFDYALANLSKRRRLLLALVKSHGWNWDDVYSARTASFSSSSEYPKRT</sequence>
<keyword evidence="1" id="KW-0812">Transmembrane</keyword>
<comment type="caution">
    <text evidence="3">The sequence shown here is derived from an EMBL/GenBank/DDBJ whole genome shotgun (WGS) entry which is preliminary data.</text>
</comment>
<dbReference type="Proteomes" id="UP000032452">
    <property type="component" value="Unassembled WGS sequence"/>
</dbReference>
<name>A0A0D8ZP11_9CYAN</name>
<evidence type="ECO:0000256" key="1">
    <source>
        <dbReference type="SAM" id="Phobius"/>
    </source>
</evidence>
<feature type="domain" description="Potassium channel" evidence="2">
    <location>
        <begin position="82"/>
        <end position="154"/>
    </location>
</feature>
<dbReference type="SUPFAM" id="SSF81324">
    <property type="entry name" value="Voltage-gated potassium channels"/>
    <property type="match status" value="1"/>
</dbReference>
<dbReference type="STRING" id="1618023.UH38_20355"/>
<dbReference type="Gene3D" id="1.10.287.70">
    <property type="match status" value="1"/>
</dbReference>
<reference evidence="3 4" key="1">
    <citation type="submission" date="2015-02" db="EMBL/GenBank/DDBJ databases">
        <title>Draft genome of a novel marine cyanobacterium (Chroococcales) isolated from South Atlantic Ocean.</title>
        <authorList>
            <person name="Rigonato J."/>
            <person name="Alvarenga D.O."/>
            <person name="Branco L.H."/>
            <person name="Varani A.M."/>
            <person name="Brandini F.P."/>
            <person name="Fiore M.F."/>
        </authorList>
    </citation>
    <scope>NUCLEOTIDE SEQUENCE [LARGE SCALE GENOMIC DNA]</scope>
    <source>
        <strain evidence="3 4">CENA595</strain>
    </source>
</reference>
<protein>
    <recommendedName>
        <fullName evidence="2">Potassium channel domain-containing protein</fullName>
    </recommendedName>
</protein>
<dbReference type="OrthoDB" id="3422146at2"/>
<dbReference type="AlphaFoldDB" id="A0A0D8ZP11"/>
<evidence type="ECO:0000313" key="4">
    <source>
        <dbReference type="Proteomes" id="UP000032452"/>
    </source>
</evidence>
<gene>
    <name evidence="3" type="ORF">UH38_20355</name>
</gene>
<feature type="transmembrane region" description="Helical" evidence="1">
    <location>
        <begin position="63"/>
        <end position="84"/>
    </location>
</feature>
<accession>A0A0D8ZP11</accession>
<keyword evidence="1" id="KW-0472">Membrane</keyword>
<proteinExistence type="predicted"/>
<evidence type="ECO:0000313" key="3">
    <source>
        <dbReference type="EMBL" id="KJH70092.1"/>
    </source>
</evidence>
<evidence type="ECO:0000259" key="2">
    <source>
        <dbReference type="Pfam" id="PF07885"/>
    </source>
</evidence>
<dbReference type="Pfam" id="PF07885">
    <property type="entry name" value="Ion_trans_2"/>
    <property type="match status" value="1"/>
</dbReference>
<dbReference type="EMBL" id="JYON01000028">
    <property type="protein sequence ID" value="KJH70092.1"/>
    <property type="molecule type" value="Genomic_DNA"/>
</dbReference>
<keyword evidence="4" id="KW-1185">Reference proteome</keyword>
<feature type="transmembrane region" description="Helical" evidence="1">
    <location>
        <begin position="128"/>
        <end position="152"/>
    </location>
</feature>